<name>A0AA40KJA5_9HYME</name>
<dbReference type="Proteomes" id="UP001177670">
    <property type="component" value="Unassembled WGS sequence"/>
</dbReference>
<dbReference type="Pfam" id="PF01607">
    <property type="entry name" value="CBM_14"/>
    <property type="match status" value="2"/>
</dbReference>
<keyword evidence="4" id="KW-1015">Disulfide bond</keyword>
<keyword evidence="2" id="KW-0732">Signal</keyword>
<evidence type="ECO:0000259" key="7">
    <source>
        <dbReference type="PROSITE" id="PS50940"/>
    </source>
</evidence>
<evidence type="ECO:0000256" key="5">
    <source>
        <dbReference type="ARBA" id="ARBA00023180"/>
    </source>
</evidence>
<dbReference type="EMBL" id="JAHYIQ010000023">
    <property type="protein sequence ID" value="KAK1122372.1"/>
    <property type="molecule type" value="Genomic_DNA"/>
</dbReference>
<evidence type="ECO:0000256" key="3">
    <source>
        <dbReference type="ARBA" id="ARBA00022737"/>
    </source>
</evidence>
<proteinExistence type="predicted"/>
<dbReference type="GO" id="GO:0005576">
    <property type="term" value="C:extracellular region"/>
    <property type="evidence" value="ECO:0007669"/>
    <property type="project" value="InterPro"/>
</dbReference>
<evidence type="ECO:0000256" key="2">
    <source>
        <dbReference type="ARBA" id="ARBA00022729"/>
    </source>
</evidence>
<keyword evidence="1" id="KW-0147">Chitin-binding</keyword>
<feature type="domain" description="Chitin-binding type-2" evidence="7">
    <location>
        <begin position="155"/>
        <end position="214"/>
    </location>
</feature>
<evidence type="ECO:0000256" key="6">
    <source>
        <dbReference type="SAM" id="MobiDB-lite"/>
    </source>
</evidence>
<organism evidence="8 9">
    <name type="scientific">Melipona bicolor</name>
    <dbReference type="NCBI Taxonomy" id="60889"/>
    <lineage>
        <taxon>Eukaryota</taxon>
        <taxon>Metazoa</taxon>
        <taxon>Ecdysozoa</taxon>
        <taxon>Arthropoda</taxon>
        <taxon>Hexapoda</taxon>
        <taxon>Insecta</taxon>
        <taxon>Pterygota</taxon>
        <taxon>Neoptera</taxon>
        <taxon>Endopterygota</taxon>
        <taxon>Hymenoptera</taxon>
        <taxon>Apocrita</taxon>
        <taxon>Aculeata</taxon>
        <taxon>Apoidea</taxon>
        <taxon>Anthophila</taxon>
        <taxon>Apidae</taxon>
        <taxon>Melipona</taxon>
    </lineage>
</organism>
<reference evidence="8" key="1">
    <citation type="submission" date="2021-10" db="EMBL/GenBank/DDBJ databases">
        <title>Melipona bicolor Genome sequencing and assembly.</title>
        <authorList>
            <person name="Araujo N.S."/>
            <person name="Arias M.C."/>
        </authorList>
    </citation>
    <scope>NUCLEOTIDE SEQUENCE</scope>
    <source>
        <strain evidence="8">USP_2M_L1-L4_2017</strain>
        <tissue evidence="8">Whole body</tissue>
    </source>
</reference>
<dbReference type="InterPro" id="IPR036508">
    <property type="entry name" value="Chitin-bd_dom_sf"/>
</dbReference>
<dbReference type="InterPro" id="IPR051940">
    <property type="entry name" value="Chitin_bind-dev_reg"/>
</dbReference>
<evidence type="ECO:0000256" key="1">
    <source>
        <dbReference type="ARBA" id="ARBA00022669"/>
    </source>
</evidence>
<dbReference type="AlphaFoldDB" id="A0AA40KJA5"/>
<dbReference type="Gene3D" id="2.170.140.10">
    <property type="entry name" value="Chitin binding domain"/>
    <property type="match status" value="2"/>
</dbReference>
<dbReference type="SMART" id="SM00494">
    <property type="entry name" value="ChtBD2"/>
    <property type="match status" value="2"/>
</dbReference>
<comment type="caution">
    <text evidence="8">The sequence shown here is derived from an EMBL/GenBank/DDBJ whole genome shotgun (WGS) entry which is preliminary data.</text>
</comment>
<dbReference type="InterPro" id="IPR002557">
    <property type="entry name" value="Chitin-bd_dom"/>
</dbReference>
<keyword evidence="5" id="KW-0325">Glycoprotein</keyword>
<accession>A0AA40KJA5</accession>
<dbReference type="SUPFAM" id="SSF57625">
    <property type="entry name" value="Invertebrate chitin-binding proteins"/>
    <property type="match status" value="2"/>
</dbReference>
<keyword evidence="3" id="KW-0677">Repeat</keyword>
<feature type="region of interest" description="Disordered" evidence="6">
    <location>
        <begin position="91"/>
        <end position="160"/>
    </location>
</feature>
<sequence length="222" mass="24124">MKAAADKDTDDCPQVTSTNCVFNEKCLDVIGSNVTVHIPDPDDCHKFYKCAGGDACLLCCPLINPKGSKRLVFNPELQVCDWPQNVQNPVGKCDDVNPPSQPTTTTSTEPTTTSTKSTTTSTEPTTTSTEPTTTSTEPTTTSTEPTTTTKQEPADQDCPKSGIKLIADKADANCRNYYRCDNGIKKGPYPCLEGHIFNPTIGDCDVLHNYRCPPTSKPEYFD</sequence>
<gene>
    <name evidence="8" type="ORF">K0M31_009594</name>
</gene>
<evidence type="ECO:0000313" key="8">
    <source>
        <dbReference type="EMBL" id="KAK1122372.1"/>
    </source>
</evidence>
<dbReference type="GO" id="GO:0008061">
    <property type="term" value="F:chitin binding"/>
    <property type="evidence" value="ECO:0007669"/>
    <property type="project" value="UniProtKB-KW"/>
</dbReference>
<dbReference type="PROSITE" id="PS50940">
    <property type="entry name" value="CHIT_BIND_II"/>
    <property type="match status" value="1"/>
</dbReference>
<feature type="compositionally biased region" description="Low complexity" evidence="6">
    <location>
        <begin position="102"/>
        <end position="151"/>
    </location>
</feature>
<protein>
    <recommendedName>
        <fullName evidence="7">Chitin-binding type-2 domain-containing protein</fullName>
    </recommendedName>
</protein>
<dbReference type="PANTHER" id="PTHR23301">
    <property type="entry name" value="CHITIN BINDING PERITROPHIN-A"/>
    <property type="match status" value="1"/>
</dbReference>
<dbReference type="PANTHER" id="PTHR23301:SF0">
    <property type="entry name" value="CHITIN-BINDING TYPE-2 DOMAIN-CONTAINING PROTEIN-RELATED"/>
    <property type="match status" value="1"/>
</dbReference>
<keyword evidence="9" id="KW-1185">Reference proteome</keyword>
<evidence type="ECO:0000313" key="9">
    <source>
        <dbReference type="Proteomes" id="UP001177670"/>
    </source>
</evidence>
<evidence type="ECO:0000256" key="4">
    <source>
        <dbReference type="ARBA" id="ARBA00023157"/>
    </source>
</evidence>